<accession>A0A835LH83</accession>
<evidence type="ECO:0000313" key="2">
    <source>
        <dbReference type="Proteomes" id="UP000631114"/>
    </source>
</evidence>
<reference evidence="1 2" key="1">
    <citation type="submission" date="2020-10" db="EMBL/GenBank/DDBJ databases">
        <title>The Coptis chinensis genome and diversification of protoberbering-type alkaloids.</title>
        <authorList>
            <person name="Wang B."/>
            <person name="Shu S."/>
            <person name="Song C."/>
            <person name="Liu Y."/>
        </authorList>
    </citation>
    <scope>NUCLEOTIDE SEQUENCE [LARGE SCALE GENOMIC DNA]</scope>
    <source>
        <strain evidence="1">HL-2020</strain>
        <tissue evidence="1">Leaf</tissue>
    </source>
</reference>
<comment type="caution">
    <text evidence="1">The sequence shown here is derived from an EMBL/GenBank/DDBJ whole genome shotgun (WGS) entry which is preliminary data.</text>
</comment>
<proteinExistence type="predicted"/>
<name>A0A835LH83_9MAGN</name>
<dbReference type="AlphaFoldDB" id="A0A835LH83"/>
<keyword evidence="2" id="KW-1185">Reference proteome</keyword>
<gene>
    <name evidence="1" type="ORF">IFM89_014653</name>
</gene>
<protein>
    <submittedName>
        <fullName evidence="1">Uncharacterized protein</fullName>
    </submittedName>
</protein>
<organism evidence="1 2">
    <name type="scientific">Coptis chinensis</name>
    <dbReference type="NCBI Taxonomy" id="261450"/>
    <lineage>
        <taxon>Eukaryota</taxon>
        <taxon>Viridiplantae</taxon>
        <taxon>Streptophyta</taxon>
        <taxon>Embryophyta</taxon>
        <taxon>Tracheophyta</taxon>
        <taxon>Spermatophyta</taxon>
        <taxon>Magnoliopsida</taxon>
        <taxon>Ranunculales</taxon>
        <taxon>Ranunculaceae</taxon>
        <taxon>Coptidoideae</taxon>
        <taxon>Coptis</taxon>
    </lineage>
</organism>
<sequence>MPYFEASLLTVIQLEVFYRIKIHEIFARDPCIKYKDLDLDPISESQVNALLTMQEISQDSGVDHKHNRIFTNSTSDQPLCWFCHTIMRLNMSSAVAALGIPPMKCVRDLSGQGLRFSC</sequence>
<dbReference type="EMBL" id="JADFTS010000008">
    <property type="protein sequence ID" value="KAF9592402.1"/>
    <property type="molecule type" value="Genomic_DNA"/>
</dbReference>
<dbReference type="Proteomes" id="UP000631114">
    <property type="component" value="Unassembled WGS sequence"/>
</dbReference>
<evidence type="ECO:0000313" key="1">
    <source>
        <dbReference type="EMBL" id="KAF9592402.1"/>
    </source>
</evidence>